<evidence type="ECO:0000313" key="3">
    <source>
        <dbReference type="Proteomes" id="UP000249005"/>
    </source>
</evidence>
<dbReference type="Proteomes" id="UP000249005">
    <property type="component" value="Chromosome 1"/>
</dbReference>
<sequence>MSDDIFDFDIDAELEEAEKKVAQKASESPEQVFDEGDCEGCKI</sequence>
<evidence type="ECO:0000256" key="1">
    <source>
        <dbReference type="SAM" id="MobiDB-lite"/>
    </source>
</evidence>
<evidence type="ECO:0000313" key="2">
    <source>
        <dbReference type="EMBL" id="SQI34311.1"/>
    </source>
</evidence>
<gene>
    <name evidence="2" type="ORF">NCTC12151_00126</name>
</gene>
<name>A0A2X4U5N8_9GAMM</name>
<dbReference type="RefSeq" id="WP_269472275.1">
    <property type="nucleotide sequence ID" value="NZ_LR698987.1"/>
</dbReference>
<dbReference type="AlphaFoldDB" id="A0A2X4U5N8"/>
<reference evidence="2 3" key="1">
    <citation type="submission" date="2018-06" db="EMBL/GenBank/DDBJ databases">
        <authorList>
            <consortium name="Pathogen Informatics"/>
            <person name="Doyle S."/>
        </authorList>
    </citation>
    <scope>NUCLEOTIDE SEQUENCE [LARGE SCALE GENOMIC DNA]</scope>
    <source>
        <strain evidence="2 3">NCTC12151</strain>
    </source>
</reference>
<feature type="compositionally biased region" description="Acidic residues" evidence="1">
    <location>
        <begin position="32"/>
        <end position="43"/>
    </location>
</feature>
<dbReference type="EMBL" id="LS483470">
    <property type="protein sequence ID" value="SQI34311.1"/>
    <property type="molecule type" value="Genomic_DNA"/>
</dbReference>
<proteinExistence type="predicted"/>
<accession>A0A2X4U5N8</accession>
<feature type="region of interest" description="Disordered" evidence="1">
    <location>
        <begin position="19"/>
        <end position="43"/>
    </location>
</feature>
<dbReference type="KEGG" id="lri:NCTC12151_00126"/>
<keyword evidence="3" id="KW-1185">Reference proteome</keyword>
<organism evidence="2 3">
    <name type="scientific">Leminorella richardii</name>
    <dbReference type="NCBI Taxonomy" id="158841"/>
    <lineage>
        <taxon>Bacteria</taxon>
        <taxon>Pseudomonadati</taxon>
        <taxon>Pseudomonadota</taxon>
        <taxon>Gammaproteobacteria</taxon>
        <taxon>Enterobacterales</taxon>
        <taxon>Budviciaceae</taxon>
        <taxon>Leminorella</taxon>
    </lineage>
</organism>
<protein>
    <submittedName>
        <fullName evidence="2">Uncharacterized protein</fullName>
    </submittedName>
</protein>